<proteinExistence type="predicted"/>
<name>R4YST6_OLEAN</name>
<accession>R4YST6</accession>
<evidence type="ECO:0008006" key="3">
    <source>
        <dbReference type="Google" id="ProtNLM"/>
    </source>
</evidence>
<dbReference type="HOGENOM" id="CLU_1894095_0_0_6"/>
<reference evidence="1 2" key="1">
    <citation type="journal article" date="2013" name="Nat. Commun.">
        <title>Genome sequence and functional genomic analysis of the oil-degrading bacterium Oleispira antarctica.</title>
        <authorList>
            <person name="Kube M."/>
            <person name="Chernikova T.N."/>
            <person name="Al-Ramahi Y."/>
            <person name="Beloqui A."/>
            <person name="Lopez-Cortez N."/>
            <person name="Guazzaroni M.E."/>
            <person name="Heipieper H.J."/>
            <person name="Klages S."/>
            <person name="Kotsyurbenko O.R."/>
            <person name="Langer I."/>
            <person name="Nechitaylo T.Y."/>
            <person name="Lunsdorf H."/>
            <person name="Fernandez M."/>
            <person name="Juarez S."/>
            <person name="Ciordia S."/>
            <person name="Singer A."/>
            <person name="Kagan O."/>
            <person name="Egorova O."/>
            <person name="Petit P.A."/>
            <person name="Stogios P."/>
            <person name="Kim Y."/>
            <person name="Tchigvintsev A."/>
            <person name="Flick R."/>
            <person name="Denaro R."/>
            <person name="Genovese M."/>
            <person name="Albar J.P."/>
            <person name="Reva O.N."/>
            <person name="Martinez-Gomariz M."/>
            <person name="Tran H."/>
            <person name="Ferrer M."/>
            <person name="Savchenko A."/>
            <person name="Yakunin A.F."/>
            <person name="Yakimov M.M."/>
            <person name="Golyshina O.V."/>
            <person name="Reinhardt R."/>
            <person name="Golyshin P.N."/>
        </authorList>
    </citation>
    <scope>NUCLEOTIDE SEQUENCE [LARGE SCALE GENOMIC DNA]</scope>
</reference>
<dbReference type="KEGG" id="oai:OLEAN_C22370"/>
<keyword evidence="2" id="KW-1185">Reference proteome</keyword>
<dbReference type="EMBL" id="FO203512">
    <property type="protein sequence ID" value="CCK76413.1"/>
    <property type="molecule type" value="Genomic_DNA"/>
</dbReference>
<sequence>MNKKVALGFSVSLALTASIFLQGCSGHPGAGHWESSVDAPLSQYSALELEFDGKGTLHPNKLVLGQEEKEDLWCVWQAKSSTVLDVQCGDGLAENTNIKFELTVVGEKQEGAFDYDQANLTSTGNIVSTFSRKL</sequence>
<organism evidence="1 2">
    <name type="scientific">Oleispira antarctica RB-8</name>
    <dbReference type="NCBI Taxonomy" id="698738"/>
    <lineage>
        <taxon>Bacteria</taxon>
        <taxon>Pseudomonadati</taxon>
        <taxon>Pseudomonadota</taxon>
        <taxon>Gammaproteobacteria</taxon>
        <taxon>Oceanospirillales</taxon>
        <taxon>Oceanospirillaceae</taxon>
        <taxon>Oleispira</taxon>
    </lineage>
</organism>
<dbReference type="STRING" id="698738.OLEAN_C22370"/>
<protein>
    <recommendedName>
        <fullName evidence="3">Lipoprotein</fullName>
    </recommendedName>
</protein>
<dbReference type="AlphaFoldDB" id="R4YST6"/>
<gene>
    <name evidence="1" type="ORF">OLEAN_C22370</name>
</gene>
<evidence type="ECO:0000313" key="1">
    <source>
        <dbReference type="EMBL" id="CCK76413.1"/>
    </source>
</evidence>
<evidence type="ECO:0000313" key="2">
    <source>
        <dbReference type="Proteomes" id="UP000032749"/>
    </source>
</evidence>
<dbReference type="Proteomes" id="UP000032749">
    <property type="component" value="Chromosome"/>
</dbReference>
<dbReference type="PROSITE" id="PS51257">
    <property type="entry name" value="PROKAR_LIPOPROTEIN"/>
    <property type="match status" value="1"/>
</dbReference>